<evidence type="ECO:0000259" key="4">
    <source>
        <dbReference type="PROSITE" id="PS51077"/>
    </source>
</evidence>
<reference evidence="6" key="1">
    <citation type="submission" date="2022-08" db="EMBL/GenBank/DDBJ databases">
        <authorList>
            <person name="Tistechok S."/>
            <person name="Samborskyy M."/>
            <person name="Roman I."/>
        </authorList>
    </citation>
    <scope>NUCLEOTIDE SEQUENCE</scope>
    <source>
        <strain evidence="6">DSM 103496</strain>
    </source>
</reference>
<dbReference type="InterPro" id="IPR050707">
    <property type="entry name" value="HTH_MetabolicPath_Reg"/>
</dbReference>
<evidence type="ECO:0000256" key="3">
    <source>
        <dbReference type="ARBA" id="ARBA00023163"/>
    </source>
</evidence>
<dbReference type="PANTHER" id="PTHR30136:SF24">
    <property type="entry name" value="HTH-TYPE TRANSCRIPTIONAL REPRESSOR ALLR"/>
    <property type="match status" value="1"/>
</dbReference>
<keyword evidence="3" id="KW-0804">Transcription</keyword>
<dbReference type="Gene3D" id="1.10.10.10">
    <property type="entry name" value="Winged helix-like DNA-binding domain superfamily/Winged helix DNA-binding domain"/>
    <property type="match status" value="1"/>
</dbReference>
<proteinExistence type="predicted"/>
<dbReference type="Gene3D" id="3.30.450.40">
    <property type="match status" value="1"/>
</dbReference>
<gene>
    <name evidence="6" type="ORF">NZH93_24295</name>
</gene>
<dbReference type="GO" id="GO:0003677">
    <property type="term" value="F:DNA binding"/>
    <property type="evidence" value="ECO:0007669"/>
    <property type="project" value="UniProtKB-KW"/>
</dbReference>
<dbReference type="Proteomes" id="UP001141259">
    <property type="component" value="Unassembled WGS sequence"/>
</dbReference>
<dbReference type="EMBL" id="JANYMP010000012">
    <property type="protein sequence ID" value="MCS7479989.1"/>
    <property type="molecule type" value="Genomic_DNA"/>
</dbReference>
<evidence type="ECO:0000313" key="6">
    <source>
        <dbReference type="EMBL" id="MCS7479989.1"/>
    </source>
</evidence>
<keyword evidence="1" id="KW-0805">Transcription regulation</keyword>
<dbReference type="SUPFAM" id="SSF46785">
    <property type="entry name" value="Winged helix' DNA-binding domain"/>
    <property type="match status" value="1"/>
</dbReference>
<dbReference type="InterPro" id="IPR014757">
    <property type="entry name" value="Tscrpt_reg_IclR_C"/>
</dbReference>
<keyword evidence="7" id="KW-1185">Reference proteome</keyword>
<protein>
    <submittedName>
        <fullName evidence="6">IclR family transcriptional regulator</fullName>
    </submittedName>
</protein>
<dbReference type="GO" id="GO:0045892">
    <property type="term" value="P:negative regulation of DNA-templated transcription"/>
    <property type="evidence" value="ECO:0007669"/>
    <property type="project" value="TreeGrafter"/>
</dbReference>
<dbReference type="SUPFAM" id="SSF55781">
    <property type="entry name" value="GAF domain-like"/>
    <property type="match status" value="1"/>
</dbReference>
<feature type="domain" description="IclR-ED" evidence="5">
    <location>
        <begin position="67"/>
        <end position="245"/>
    </location>
</feature>
<keyword evidence="2" id="KW-0238">DNA-binding</keyword>
<name>A0A9X2VP23_9PSEU</name>
<evidence type="ECO:0000259" key="5">
    <source>
        <dbReference type="PROSITE" id="PS51078"/>
    </source>
</evidence>
<organism evidence="6 7">
    <name type="scientific">Umezawaea endophytica</name>
    <dbReference type="NCBI Taxonomy" id="1654476"/>
    <lineage>
        <taxon>Bacteria</taxon>
        <taxon>Bacillati</taxon>
        <taxon>Actinomycetota</taxon>
        <taxon>Actinomycetes</taxon>
        <taxon>Pseudonocardiales</taxon>
        <taxon>Pseudonocardiaceae</taxon>
        <taxon>Umezawaea</taxon>
    </lineage>
</organism>
<dbReference type="Pfam" id="PF01614">
    <property type="entry name" value="IclR_C"/>
    <property type="match status" value="1"/>
</dbReference>
<comment type="caution">
    <text evidence="6">The sequence shown here is derived from an EMBL/GenBank/DDBJ whole genome shotgun (WGS) entry which is preliminary data.</text>
</comment>
<dbReference type="AlphaFoldDB" id="A0A9X2VP23"/>
<dbReference type="PROSITE" id="PS51077">
    <property type="entry name" value="HTH_ICLR"/>
    <property type="match status" value="1"/>
</dbReference>
<feature type="domain" description="HTH iclR-type" evidence="4">
    <location>
        <begin position="5"/>
        <end position="66"/>
    </location>
</feature>
<evidence type="ECO:0000313" key="7">
    <source>
        <dbReference type="Proteomes" id="UP001141259"/>
    </source>
</evidence>
<dbReference type="InterPro" id="IPR036390">
    <property type="entry name" value="WH_DNA-bd_sf"/>
</dbReference>
<evidence type="ECO:0000256" key="2">
    <source>
        <dbReference type="ARBA" id="ARBA00023125"/>
    </source>
</evidence>
<sequence>MTTPKSVAGRLFTLLSVFSEQRPSANLSELSRSAGLALSTTHRLVNELVEWGALDRDDDGRYHVGLRLFELAALSPGSLGLRERALPFLEDLYEVTHQNVQLAVRDGLEAVYVERISAHNAVNVVTRIGSRLPVHASGVGLAMLAFAAPEVQELAVRSPMRRFTPKTITTPAALREVLARVRRDGYAISDGQIELITLSVAAPIRGEDDSVVAAVSIVVPQDVDVAGLVPAVRTAARGISRALGAPSAVRSPERGASD</sequence>
<dbReference type="GO" id="GO:0003700">
    <property type="term" value="F:DNA-binding transcription factor activity"/>
    <property type="evidence" value="ECO:0007669"/>
    <property type="project" value="TreeGrafter"/>
</dbReference>
<accession>A0A9X2VP23</accession>
<evidence type="ECO:0000256" key="1">
    <source>
        <dbReference type="ARBA" id="ARBA00023015"/>
    </source>
</evidence>
<dbReference type="InterPro" id="IPR029016">
    <property type="entry name" value="GAF-like_dom_sf"/>
</dbReference>
<dbReference type="PROSITE" id="PS51078">
    <property type="entry name" value="ICLR_ED"/>
    <property type="match status" value="1"/>
</dbReference>
<dbReference type="InterPro" id="IPR005471">
    <property type="entry name" value="Tscrpt_reg_IclR_N"/>
</dbReference>
<dbReference type="PANTHER" id="PTHR30136">
    <property type="entry name" value="HELIX-TURN-HELIX TRANSCRIPTIONAL REGULATOR, ICLR FAMILY"/>
    <property type="match status" value="1"/>
</dbReference>
<dbReference type="Pfam" id="PF09339">
    <property type="entry name" value="HTH_IclR"/>
    <property type="match status" value="1"/>
</dbReference>
<dbReference type="InterPro" id="IPR036388">
    <property type="entry name" value="WH-like_DNA-bd_sf"/>
</dbReference>
<dbReference type="SMART" id="SM00346">
    <property type="entry name" value="HTH_ICLR"/>
    <property type="match status" value="1"/>
</dbReference>
<dbReference type="RefSeq" id="WP_259625489.1">
    <property type="nucleotide sequence ID" value="NZ_JANYMP010000012.1"/>
</dbReference>